<dbReference type="WBParaSite" id="BXY_0375000.1">
    <property type="protein sequence ID" value="BXY_0375000.1"/>
    <property type="gene ID" value="BXY_0375000"/>
</dbReference>
<keyword evidence="4" id="KW-1185">Reference proteome</keyword>
<evidence type="ECO:0000313" key="5">
    <source>
        <dbReference type="WBParaSite" id="BXY_0375000.1"/>
    </source>
</evidence>
<feature type="compositionally biased region" description="Basic and acidic residues" evidence="1">
    <location>
        <begin position="532"/>
        <end position="543"/>
    </location>
</feature>
<feature type="compositionally biased region" description="Low complexity" evidence="1">
    <location>
        <begin position="744"/>
        <end position="754"/>
    </location>
</feature>
<gene>
    <name evidence="2" type="ORF">BXYJ_LOCUS11687</name>
</gene>
<dbReference type="AlphaFoldDB" id="A0A1I7RSP6"/>
<feature type="compositionally biased region" description="Polar residues" evidence="1">
    <location>
        <begin position="56"/>
        <end position="69"/>
    </location>
</feature>
<evidence type="ECO:0000313" key="4">
    <source>
        <dbReference type="Proteomes" id="UP000659654"/>
    </source>
</evidence>
<evidence type="ECO:0000313" key="2">
    <source>
        <dbReference type="EMBL" id="CAD5231591.1"/>
    </source>
</evidence>
<feature type="compositionally biased region" description="Basic residues" evidence="1">
    <location>
        <begin position="79"/>
        <end position="88"/>
    </location>
</feature>
<protein>
    <submittedName>
        <fullName evidence="2">(pine wood nematode) hypothetical protein</fullName>
    </submittedName>
</protein>
<feature type="region of interest" description="Disordered" evidence="1">
    <location>
        <begin position="56"/>
        <end position="88"/>
    </location>
</feature>
<dbReference type="EMBL" id="CAJFDI010000005">
    <property type="protein sequence ID" value="CAD5231591.1"/>
    <property type="molecule type" value="Genomic_DNA"/>
</dbReference>
<feature type="compositionally biased region" description="Polar residues" evidence="1">
    <location>
        <begin position="851"/>
        <end position="860"/>
    </location>
</feature>
<dbReference type="EMBL" id="CAJFCV020000005">
    <property type="protein sequence ID" value="CAG9122845.1"/>
    <property type="molecule type" value="Genomic_DNA"/>
</dbReference>
<dbReference type="Proteomes" id="UP000095284">
    <property type="component" value="Unplaced"/>
</dbReference>
<dbReference type="Proteomes" id="UP000659654">
    <property type="component" value="Unassembled WGS sequence"/>
</dbReference>
<feature type="compositionally biased region" description="Polar residues" evidence="1">
    <location>
        <begin position="953"/>
        <end position="964"/>
    </location>
</feature>
<feature type="compositionally biased region" description="Polar residues" evidence="1">
    <location>
        <begin position="717"/>
        <end position="743"/>
    </location>
</feature>
<feature type="compositionally biased region" description="Low complexity" evidence="1">
    <location>
        <begin position="921"/>
        <end position="949"/>
    </location>
</feature>
<feature type="compositionally biased region" description="Basic residues" evidence="1">
    <location>
        <begin position="761"/>
        <end position="777"/>
    </location>
</feature>
<evidence type="ECO:0000313" key="3">
    <source>
        <dbReference type="Proteomes" id="UP000095284"/>
    </source>
</evidence>
<feature type="region of interest" description="Disordered" evidence="1">
    <location>
        <begin position="162"/>
        <end position="181"/>
    </location>
</feature>
<feature type="compositionally biased region" description="Acidic residues" evidence="1">
    <location>
        <begin position="162"/>
        <end position="175"/>
    </location>
</feature>
<sequence length="1036" mass="117569">MAENTDIERFPPNQHGESSLASSGRSEYELNSSHQTSLPRRAQKRFYEKLENLKTTQAKNKQKGISSQGMKGLTEAARAKKKSKKERVRLRMEQLRKGKEARNREVMLQRVFQYPKRARKAFEYVAKEELDAEIVDTLKCLVDETINTVGKSIFYTPDEDLGDYTDVNDDDEEEEGSKQKSIDLLDGDEEVDWIEANANLSKKELRAWFERHRKTTSQMALERKHLREEQINKMISQRNMVDRNLDKLRKVFQFSNNTERDFRLVAEQKYKKVVVDIVKNLVDATIASFGENIYFRPDDKLAEYVEENNGLHVAIPKKPKPVKMTLDLYRQRWFRKKQEHRIRSTIILNSTKFRYSLRELSQKFKYPKNSEMAFKFIAAHYLDSEVIDAVEGLVDATVDAVGDTVYYHPEENLANFVPYNPIVTNVEDDPEDLVVIDGKNTLPIYLPEPKKKGRPRKFENSDTPPVMLPLPPKRAKVTQEPLPKAKKNNISTPASVRTSTFTAKSASRPLKQHEFTDSPSRVIPKARGRIAIGKDKENKSPPERKRRYRTPSLSPPPPPPKKKMPKQPEKKTYDVITRSRLLDEVAESKKKNVELGQLNHGLKEKIKVQEAEIERRKREDMIKRRLMLGEIERQDEEVVHRQKVNDLALKHLRSEAHETLKFVLARAEEVENLTQKLRSDCSHLRLAAPKKEEKKDENKDQPEAGPSNSAEAADTTVPATETPNQSNGAALNPESISLQDPDQPSTSAASAPSAENEGKKKEKKKRIRTPRVHKKIIRPPTPPRLAKPNSKTNDILRRQKLLTPPEPRLKPPPKSKETPKDEVNRFVVPQMTSLKTGNVVVATDIPDKPSENSLPNVSTSPKEKSANKPTAESPNVIILNESSTIIVKPAKPPAPVKAKKEAPKPVAPSTSTSKAPSLPKTTRTVIVTSTSTSTPSTSRPGPSASSSRPLQQAPATSMSLSTPKTKPKKNEPRKEEVPGASAQFLSKRYLQMNTNDKKTSQSEFRNKIRSMFPNFTDEDLVDLIGESFPNLFNFDS</sequence>
<reference evidence="2" key="2">
    <citation type="submission" date="2020-09" db="EMBL/GenBank/DDBJ databases">
        <authorList>
            <person name="Kikuchi T."/>
        </authorList>
    </citation>
    <scope>NUCLEOTIDE SEQUENCE</scope>
    <source>
        <strain evidence="2">Ka4C1</strain>
    </source>
</reference>
<feature type="region of interest" description="Disordered" evidence="1">
    <location>
        <begin position="446"/>
        <end position="571"/>
    </location>
</feature>
<proteinExistence type="predicted"/>
<feature type="compositionally biased region" description="Basic and acidic residues" evidence="1">
    <location>
        <begin position="968"/>
        <end position="977"/>
    </location>
</feature>
<reference evidence="5" key="1">
    <citation type="submission" date="2016-11" db="UniProtKB">
        <authorList>
            <consortium name="WormBaseParasite"/>
        </authorList>
    </citation>
    <scope>IDENTIFICATION</scope>
</reference>
<feature type="compositionally biased region" description="Polar residues" evidence="1">
    <location>
        <begin position="15"/>
        <end position="38"/>
    </location>
</feature>
<feature type="compositionally biased region" description="Polar residues" evidence="1">
    <location>
        <begin position="488"/>
        <end position="505"/>
    </location>
</feature>
<feature type="region of interest" description="Disordered" evidence="1">
    <location>
        <begin position="684"/>
        <end position="984"/>
    </location>
</feature>
<accession>A0A1I7RSP6</accession>
<feature type="compositionally biased region" description="Basic and acidic residues" evidence="1">
    <location>
        <begin position="814"/>
        <end position="824"/>
    </location>
</feature>
<feature type="region of interest" description="Disordered" evidence="1">
    <location>
        <begin position="1"/>
        <end position="44"/>
    </location>
</feature>
<dbReference type="SMR" id="A0A1I7RSP6"/>
<evidence type="ECO:0000256" key="1">
    <source>
        <dbReference type="SAM" id="MobiDB-lite"/>
    </source>
</evidence>
<dbReference type="Proteomes" id="UP000582659">
    <property type="component" value="Unassembled WGS sequence"/>
</dbReference>
<feature type="compositionally biased region" description="Basic and acidic residues" evidence="1">
    <location>
        <begin position="684"/>
        <end position="702"/>
    </location>
</feature>
<name>A0A1I7RSP6_BURXY</name>
<dbReference type="OrthoDB" id="10689268at2759"/>
<organism evidence="3 5">
    <name type="scientific">Bursaphelenchus xylophilus</name>
    <name type="common">Pinewood nematode worm</name>
    <name type="synonym">Aphelenchoides xylophilus</name>
    <dbReference type="NCBI Taxonomy" id="6326"/>
    <lineage>
        <taxon>Eukaryota</taxon>
        <taxon>Metazoa</taxon>
        <taxon>Ecdysozoa</taxon>
        <taxon>Nematoda</taxon>
        <taxon>Chromadorea</taxon>
        <taxon>Rhabditida</taxon>
        <taxon>Tylenchina</taxon>
        <taxon>Tylenchomorpha</taxon>
        <taxon>Aphelenchoidea</taxon>
        <taxon>Aphelenchoididae</taxon>
        <taxon>Bursaphelenchus</taxon>
    </lineage>
</organism>